<dbReference type="AlphaFoldDB" id="A0A397IZL3"/>
<dbReference type="Pfam" id="PF00651">
    <property type="entry name" value="BTB"/>
    <property type="match status" value="1"/>
</dbReference>
<keyword evidence="4" id="KW-1185">Reference proteome</keyword>
<evidence type="ECO:0000259" key="2">
    <source>
        <dbReference type="Pfam" id="PF00651"/>
    </source>
</evidence>
<evidence type="ECO:0000313" key="4">
    <source>
        <dbReference type="Proteomes" id="UP000266861"/>
    </source>
</evidence>
<dbReference type="EMBL" id="PQFF01000154">
    <property type="protein sequence ID" value="RHZ78464.1"/>
    <property type="molecule type" value="Genomic_DNA"/>
</dbReference>
<dbReference type="Gene3D" id="3.30.710.10">
    <property type="entry name" value="Potassium Channel Kv1.1, Chain A"/>
    <property type="match status" value="1"/>
</dbReference>
<protein>
    <recommendedName>
        <fullName evidence="2">BTB domain-containing protein</fullName>
    </recommendedName>
</protein>
<evidence type="ECO:0000313" key="3">
    <source>
        <dbReference type="EMBL" id="RHZ78464.1"/>
    </source>
</evidence>
<accession>A0A397IZL3</accession>
<proteinExistence type="predicted"/>
<gene>
    <name evidence="3" type="ORF">Glove_164g31</name>
</gene>
<dbReference type="InterPro" id="IPR011333">
    <property type="entry name" value="SKP1/BTB/POZ_sf"/>
</dbReference>
<dbReference type="OrthoDB" id="636773at2759"/>
<organism evidence="3 4">
    <name type="scientific">Diversispora epigaea</name>
    <dbReference type="NCBI Taxonomy" id="1348612"/>
    <lineage>
        <taxon>Eukaryota</taxon>
        <taxon>Fungi</taxon>
        <taxon>Fungi incertae sedis</taxon>
        <taxon>Mucoromycota</taxon>
        <taxon>Glomeromycotina</taxon>
        <taxon>Glomeromycetes</taxon>
        <taxon>Diversisporales</taxon>
        <taxon>Diversisporaceae</taxon>
        <taxon>Diversispora</taxon>
    </lineage>
</organism>
<feature type="domain" description="BTB" evidence="2">
    <location>
        <begin position="24"/>
        <end position="91"/>
    </location>
</feature>
<dbReference type="InterPro" id="IPR000210">
    <property type="entry name" value="BTB/POZ_dom"/>
</dbReference>
<evidence type="ECO:0000256" key="1">
    <source>
        <dbReference type="SAM" id="MobiDB-lite"/>
    </source>
</evidence>
<name>A0A397IZL3_9GLOM</name>
<feature type="region of interest" description="Disordered" evidence="1">
    <location>
        <begin position="241"/>
        <end position="263"/>
    </location>
</feature>
<comment type="caution">
    <text evidence="3">The sequence shown here is derived from an EMBL/GenBank/DDBJ whole genome shotgun (WGS) entry which is preliminary data.</text>
</comment>
<dbReference type="Proteomes" id="UP000266861">
    <property type="component" value="Unassembled WGS sequence"/>
</dbReference>
<reference evidence="3 4" key="1">
    <citation type="submission" date="2018-08" db="EMBL/GenBank/DDBJ databases">
        <title>Genome and evolution of the arbuscular mycorrhizal fungus Diversispora epigaea (formerly Glomus versiforme) and its bacterial endosymbionts.</title>
        <authorList>
            <person name="Sun X."/>
            <person name="Fei Z."/>
            <person name="Harrison M."/>
        </authorList>
    </citation>
    <scope>NUCLEOTIDE SEQUENCE [LARGE SCALE GENOMIC DNA]</scope>
    <source>
        <strain evidence="3 4">IT104</strain>
    </source>
</reference>
<sequence>MPFDVYTNYVRKAVEEYSELENATTNENNIKTISKPNILVQIFEIILKYIYGGIVNIKNMDTKIIYELMVNTNELELKELSVKLESYLIESKASWLRTHFSLVYHSIFDNNEFKDLKRFYDDIIVKYSNLIFESEDFTFLQETGLISILKREDLEIEEIKIWNYSNENFKALKISLQQCLSLIRSFHIPSEDIWKKVKPYKKILEEQLWDDLIQYFMFPNQPVKSLILPARIISTSNLSSPNLTSTSNLTSTPNLTSTSNLTSTPNLTSTSNFTLLSRIISTTRTVSASKSTFHCRDGFQPKTFWNMCHGHTGTIVVVKVAEIDEITWDNSISGGDMKTNNSFIFSLKNGNIQNSILSRVTNNREALYYTNDQNIYVHGLVEVNLL</sequence>